<protein>
    <submittedName>
        <fullName evidence="3">Helix-hairpin-helix domain-containing protein</fullName>
    </submittedName>
</protein>
<dbReference type="Gene3D" id="1.10.150.320">
    <property type="entry name" value="Photosystem II 12 kDa extrinsic protein"/>
    <property type="match status" value="1"/>
</dbReference>
<dbReference type="InterPro" id="IPR051675">
    <property type="entry name" value="Endo/Exo/Phosphatase_dom_1"/>
</dbReference>
<name>A0ABS5CJU4_9BACL</name>
<reference evidence="3 4" key="1">
    <citation type="submission" date="2021-04" db="EMBL/GenBank/DDBJ databases">
        <title>Paenibacillus sp. DLE-14 whole genome sequence.</title>
        <authorList>
            <person name="Ham Y.J."/>
        </authorList>
    </citation>
    <scope>NUCLEOTIDE SEQUENCE [LARGE SCALE GENOMIC DNA]</scope>
    <source>
        <strain evidence="3 4">DLE-14</strain>
    </source>
</reference>
<dbReference type="Pfam" id="PF12836">
    <property type="entry name" value="HHH_3"/>
    <property type="match status" value="1"/>
</dbReference>
<feature type="compositionally biased region" description="Basic and acidic residues" evidence="1">
    <location>
        <begin position="81"/>
        <end position="96"/>
    </location>
</feature>
<proteinExistence type="predicted"/>
<dbReference type="SUPFAM" id="SSF47781">
    <property type="entry name" value="RuvA domain 2-like"/>
    <property type="match status" value="1"/>
</dbReference>
<evidence type="ECO:0000313" key="3">
    <source>
        <dbReference type="EMBL" id="MBP3966155.1"/>
    </source>
</evidence>
<organism evidence="3 4">
    <name type="scientific">Paenibacillus lignilyticus</name>
    <dbReference type="NCBI Taxonomy" id="1172615"/>
    <lineage>
        <taxon>Bacteria</taxon>
        <taxon>Bacillati</taxon>
        <taxon>Bacillota</taxon>
        <taxon>Bacilli</taxon>
        <taxon>Bacillales</taxon>
        <taxon>Paenibacillaceae</taxon>
        <taxon>Paenibacillus</taxon>
    </lineage>
</organism>
<dbReference type="SMART" id="SM00278">
    <property type="entry name" value="HhH1"/>
    <property type="match status" value="2"/>
</dbReference>
<accession>A0ABS5CJU4</accession>
<dbReference type="InterPro" id="IPR010994">
    <property type="entry name" value="RuvA_2-like"/>
</dbReference>
<dbReference type="InterPro" id="IPR004509">
    <property type="entry name" value="Competence_ComEA_HhH"/>
</dbReference>
<evidence type="ECO:0000313" key="4">
    <source>
        <dbReference type="Proteomes" id="UP000673394"/>
    </source>
</evidence>
<evidence type="ECO:0000256" key="1">
    <source>
        <dbReference type="SAM" id="MobiDB-lite"/>
    </source>
</evidence>
<sequence>MLQPKSGRWDRQKLLILVLFLAAILLAVTALLHPKGEEPPGWVSVTDEVDTALKPFEKRIADKQAGGVKPAPEAAAASADTKPEIEGKKEKVRSADSADGKIDINYATVEELDAIPGIGASKAKSIIEDREKNGLYSSMDDLLRVKGIGPKLLEKMKSSIVLHP</sequence>
<dbReference type="NCBIfam" id="TIGR00426">
    <property type="entry name" value="competence protein ComEA helix-hairpin-helix repeat region"/>
    <property type="match status" value="1"/>
</dbReference>
<dbReference type="EMBL" id="JAGKSP010000015">
    <property type="protein sequence ID" value="MBP3966155.1"/>
    <property type="molecule type" value="Genomic_DNA"/>
</dbReference>
<comment type="caution">
    <text evidence="3">The sequence shown here is derived from an EMBL/GenBank/DDBJ whole genome shotgun (WGS) entry which is preliminary data.</text>
</comment>
<dbReference type="Proteomes" id="UP000673394">
    <property type="component" value="Unassembled WGS sequence"/>
</dbReference>
<feature type="domain" description="Helix-hairpin-helix DNA-binding motif class 1" evidence="2">
    <location>
        <begin position="110"/>
        <end position="129"/>
    </location>
</feature>
<evidence type="ECO:0000259" key="2">
    <source>
        <dbReference type="SMART" id="SM00278"/>
    </source>
</evidence>
<dbReference type="PANTHER" id="PTHR21180">
    <property type="entry name" value="ENDONUCLEASE/EXONUCLEASE/PHOSPHATASE FAMILY DOMAIN-CONTAINING PROTEIN 1"/>
    <property type="match status" value="1"/>
</dbReference>
<gene>
    <name evidence="3" type="ORF">I8J30_25970</name>
</gene>
<dbReference type="RefSeq" id="WP_210663114.1">
    <property type="nucleotide sequence ID" value="NZ_JAGKSP010000015.1"/>
</dbReference>
<dbReference type="PANTHER" id="PTHR21180:SF32">
    <property type="entry name" value="ENDONUCLEASE_EXONUCLEASE_PHOSPHATASE FAMILY DOMAIN-CONTAINING PROTEIN 1"/>
    <property type="match status" value="1"/>
</dbReference>
<feature type="compositionally biased region" description="Low complexity" evidence="1">
    <location>
        <begin position="70"/>
        <end position="79"/>
    </location>
</feature>
<feature type="domain" description="Helix-hairpin-helix DNA-binding motif class 1" evidence="2">
    <location>
        <begin position="140"/>
        <end position="159"/>
    </location>
</feature>
<feature type="region of interest" description="Disordered" evidence="1">
    <location>
        <begin position="64"/>
        <end position="96"/>
    </location>
</feature>
<dbReference type="InterPro" id="IPR003583">
    <property type="entry name" value="Hlx-hairpin-Hlx_DNA-bd_motif"/>
</dbReference>
<keyword evidence="4" id="KW-1185">Reference proteome</keyword>